<feature type="region of interest" description="Disordered" evidence="1">
    <location>
        <begin position="1"/>
        <end position="20"/>
    </location>
</feature>
<keyword evidence="3" id="KW-1185">Reference proteome</keyword>
<evidence type="ECO:0000313" key="3">
    <source>
        <dbReference type="Proteomes" id="UP001161497"/>
    </source>
</evidence>
<proteinExistence type="predicted"/>
<name>A0ABM9IEA8_9BACT</name>
<sequence length="85" mass="9311">MPPELENTPVGNGPSQGMAFQYPSPIQLFDDNRMKPSGEVGRELATGVLPDIGDAGVKAGHLGYYFFRILCRRQPCAFGNRSIVR</sequence>
<organism evidence="2 3">
    <name type="scientific">Candidatus Methylacidiphilum fumarolicum</name>
    <dbReference type="NCBI Taxonomy" id="591154"/>
    <lineage>
        <taxon>Bacteria</taxon>
        <taxon>Pseudomonadati</taxon>
        <taxon>Verrucomicrobiota</taxon>
        <taxon>Methylacidiphilae</taxon>
        <taxon>Methylacidiphilales</taxon>
        <taxon>Methylacidiphilaceae</taxon>
        <taxon>Methylacidiphilum (ex Ratnadevi et al. 2023)</taxon>
    </lineage>
</organism>
<evidence type="ECO:0000256" key="1">
    <source>
        <dbReference type="SAM" id="MobiDB-lite"/>
    </source>
</evidence>
<accession>A0ABM9IEA8</accession>
<gene>
    <name evidence="2" type="ORF">MFUM_1698</name>
</gene>
<protein>
    <submittedName>
        <fullName evidence="2">Uncharacterized protein</fullName>
    </submittedName>
</protein>
<reference evidence="2" key="1">
    <citation type="submission" date="2023-03" db="EMBL/GenBank/DDBJ databases">
        <authorList>
            <person name="Cremers G."/>
            <person name="Picone N."/>
        </authorList>
    </citation>
    <scope>NUCLEOTIDE SEQUENCE</scope>
    <source>
        <strain evidence="2">Sample_alias</strain>
    </source>
</reference>
<dbReference type="EMBL" id="OX458932">
    <property type="protein sequence ID" value="CAI9086028.1"/>
    <property type="molecule type" value="Genomic_DNA"/>
</dbReference>
<evidence type="ECO:0000313" key="2">
    <source>
        <dbReference type="EMBL" id="CAI9086028.1"/>
    </source>
</evidence>
<dbReference type="Proteomes" id="UP001161497">
    <property type="component" value="Chromosome"/>
</dbReference>